<keyword evidence="4 6" id="KW-1133">Transmembrane helix</keyword>
<feature type="transmembrane region" description="Helical" evidence="6">
    <location>
        <begin position="205"/>
        <end position="227"/>
    </location>
</feature>
<proteinExistence type="inferred from homology"/>
<feature type="transmembrane region" description="Helical" evidence="6">
    <location>
        <begin position="148"/>
        <end position="165"/>
    </location>
</feature>
<feature type="transmembrane region" description="Helical" evidence="6">
    <location>
        <begin position="292"/>
        <end position="311"/>
    </location>
</feature>
<feature type="transmembrane region" description="Helical" evidence="6">
    <location>
        <begin position="266"/>
        <end position="286"/>
    </location>
</feature>
<evidence type="ECO:0000256" key="2">
    <source>
        <dbReference type="ARBA" id="ARBA00007362"/>
    </source>
</evidence>
<reference evidence="8 9" key="1">
    <citation type="submission" date="2016-04" db="EMBL/GenBank/DDBJ databases">
        <title>Complete genome sequence and analysis of deep-sea sediment isolate, Amycolatopsis sp. WP1.</title>
        <authorList>
            <person name="Wang H."/>
            <person name="Chen S."/>
            <person name="Wu Q."/>
        </authorList>
    </citation>
    <scope>NUCLEOTIDE SEQUENCE [LARGE SCALE GENOMIC DNA]</scope>
    <source>
        <strain evidence="8 9">WP1</strain>
    </source>
</reference>
<accession>A0A344L000</accession>
<keyword evidence="3 6" id="KW-0812">Transmembrane</keyword>
<evidence type="ECO:0000259" key="7">
    <source>
        <dbReference type="Pfam" id="PF00892"/>
    </source>
</evidence>
<evidence type="ECO:0000313" key="9">
    <source>
        <dbReference type="Proteomes" id="UP000250434"/>
    </source>
</evidence>
<name>A0A344L000_9PSEU</name>
<evidence type="ECO:0000256" key="6">
    <source>
        <dbReference type="SAM" id="Phobius"/>
    </source>
</evidence>
<dbReference type="RefSeq" id="WP_113690630.1">
    <property type="nucleotide sequence ID" value="NZ_CP015163.1"/>
</dbReference>
<dbReference type="InterPro" id="IPR000620">
    <property type="entry name" value="EamA_dom"/>
</dbReference>
<dbReference type="Proteomes" id="UP000250434">
    <property type="component" value="Chromosome"/>
</dbReference>
<feature type="transmembrane region" description="Helical" evidence="6">
    <location>
        <begin position="239"/>
        <end position="259"/>
    </location>
</feature>
<evidence type="ECO:0000256" key="4">
    <source>
        <dbReference type="ARBA" id="ARBA00022989"/>
    </source>
</evidence>
<keyword evidence="5 6" id="KW-0472">Membrane</keyword>
<dbReference type="SUPFAM" id="SSF103481">
    <property type="entry name" value="Multidrug resistance efflux transporter EmrE"/>
    <property type="match status" value="2"/>
</dbReference>
<protein>
    <recommendedName>
        <fullName evidence="7">EamA domain-containing protein</fullName>
    </recommendedName>
</protein>
<evidence type="ECO:0000256" key="5">
    <source>
        <dbReference type="ARBA" id="ARBA00023136"/>
    </source>
</evidence>
<evidence type="ECO:0000256" key="1">
    <source>
        <dbReference type="ARBA" id="ARBA00004141"/>
    </source>
</evidence>
<dbReference type="GO" id="GO:0016020">
    <property type="term" value="C:membrane"/>
    <property type="evidence" value="ECO:0007669"/>
    <property type="project" value="UniProtKB-SubCell"/>
</dbReference>
<dbReference type="InterPro" id="IPR050638">
    <property type="entry name" value="AA-Vitamin_Transporters"/>
</dbReference>
<evidence type="ECO:0000256" key="3">
    <source>
        <dbReference type="ARBA" id="ARBA00022692"/>
    </source>
</evidence>
<keyword evidence="9" id="KW-1185">Reference proteome</keyword>
<comment type="similarity">
    <text evidence="2">Belongs to the EamA transporter family.</text>
</comment>
<dbReference type="EMBL" id="CP015163">
    <property type="protein sequence ID" value="AXB41374.1"/>
    <property type="molecule type" value="Genomic_DNA"/>
</dbReference>
<dbReference type="PANTHER" id="PTHR32322">
    <property type="entry name" value="INNER MEMBRANE TRANSPORTER"/>
    <property type="match status" value="1"/>
</dbReference>
<feature type="domain" description="EamA" evidence="7">
    <location>
        <begin position="176"/>
        <end position="308"/>
    </location>
</feature>
<sequence length="327" mass="32857">MTGSSFGFAPGETAPAVTAPPVAGGSRYPATGPLAVLVAAALWGTVGPAQVLAAPAADPGALGVARLLAGGLVLALLCPRPAAWRQVLRRGVLGWVLVAGLATGIYQITFMHAVDQLGAALGTAIALGVAPMTTGLCARWWTRERFTAGWVIGTLAAVAGCAVLLNPWGTAHVSLTGVGVALVSGSCYGVYTVAAKRFLQAGVPVLPATTSTLLVAGIALSPLLVLHSGHLTEPNSLCLIAWTALAGTTAAYAAFAYGLHRTSAPTAGTLSLAEPLLAAALGILVLREQLSMSAVAGCLILVAGLATVTAFDAVRHRAARKPAGLRR</sequence>
<organism evidence="8 9">
    <name type="scientific">Amycolatopsis albispora</name>
    <dbReference type="NCBI Taxonomy" id="1804986"/>
    <lineage>
        <taxon>Bacteria</taxon>
        <taxon>Bacillati</taxon>
        <taxon>Actinomycetota</taxon>
        <taxon>Actinomycetes</taxon>
        <taxon>Pseudonocardiales</taxon>
        <taxon>Pseudonocardiaceae</taxon>
        <taxon>Amycolatopsis</taxon>
    </lineage>
</organism>
<dbReference type="KEGG" id="aab:A4R43_01585"/>
<dbReference type="AlphaFoldDB" id="A0A344L000"/>
<gene>
    <name evidence="8" type="ORF">A4R43_01585</name>
</gene>
<feature type="transmembrane region" description="Helical" evidence="6">
    <location>
        <begin position="91"/>
        <end position="113"/>
    </location>
</feature>
<evidence type="ECO:0000313" key="8">
    <source>
        <dbReference type="EMBL" id="AXB41374.1"/>
    </source>
</evidence>
<feature type="domain" description="EamA" evidence="7">
    <location>
        <begin position="32"/>
        <end position="165"/>
    </location>
</feature>
<dbReference type="Pfam" id="PF00892">
    <property type="entry name" value="EamA"/>
    <property type="match status" value="2"/>
</dbReference>
<dbReference type="InterPro" id="IPR037185">
    <property type="entry name" value="EmrE-like"/>
</dbReference>
<feature type="transmembrane region" description="Helical" evidence="6">
    <location>
        <begin position="171"/>
        <end position="193"/>
    </location>
</feature>
<dbReference type="OrthoDB" id="3577499at2"/>
<dbReference type="PANTHER" id="PTHR32322:SF2">
    <property type="entry name" value="EAMA DOMAIN-CONTAINING PROTEIN"/>
    <property type="match status" value="1"/>
</dbReference>
<comment type="subcellular location">
    <subcellularLocation>
        <location evidence="1">Membrane</location>
        <topology evidence="1">Multi-pass membrane protein</topology>
    </subcellularLocation>
</comment>
<feature type="transmembrane region" description="Helical" evidence="6">
    <location>
        <begin position="119"/>
        <end position="141"/>
    </location>
</feature>
<feature type="transmembrane region" description="Helical" evidence="6">
    <location>
        <begin position="60"/>
        <end position="79"/>
    </location>
</feature>